<keyword evidence="2" id="KW-1185">Reference proteome</keyword>
<evidence type="ECO:0000313" key="1">
    <source>
        <dbReference type="EMBL" id="NOJ41535.1"/>
    </source>
</evidence>
<reference evidence="1 2" key="1">
    <citation type="submission" date="2020-03" db="EMBL/GenBank/DDBJ databases">
        <title>Bradyrhizobium diversity isolated from nodules of Indigofera sp.</title>
        <authorList>
            <person name="Klepa M."/>
            <person name="Helene L."/>
            <person name="Hungria M."/>
        </authorList>
    </citation>
    <scope>NUCLEOTIDE SEQUENCE [LARGE SCALE GENOMIC DNA]</scope>
    <source>
        <strain evidence="1 2">WSM 1791</strain>
    </source>
</reference>
<dbReference type="EMBL" id="JAAVLX010000005">
    <property type="protein sequence ID" value="NOJ41535.1"/>
    <property type="molecule type" value="Genomic_DNA"/>
</dbReference>
<dbReference type="Proteomes" id="UP000544122">
    <property type="component" value="Unassembled WGS sequence"/>
</dbReference>
<name>A0A7Y4LXA7_9BRAD</name>
<dbReference type="RefSeq" id="WP_171580778.1">
    <property type="nucleotide sequence ID" value="NZ_JAAVLX010000005.1"/>
</dbReference>
<organism evidence="1 2">
    <name type="scientific">Bradyrhizobium australiense</name>
    <dbReference type="NCBI Taxonomy" id="2721161"/>
    <lineage>
        <taxon>Bacteria</taxon>
        <taxon>Pseudomonadati</taxon>
        <taxon>Pseudomonadota</taxon>
        <taxon>Alphaproteobacteria</taxon>
        <taxon>Hyphomicrobiales</taxon>
        <taxon>Nitrobacteraceae</taxon>
        <taxon>Bradyrhizobium</taxon>
    </lineage>
</organism>
<dbReference type="AlphaFoldDB" id="A0A7Y4LXA7"/>
<proteinExistence type="predicted"/>
<accession>A0A7Y4LXA7</accession>
<comment type="caution">
    <text evidence="1">The sequence shown here is derived from an EMBL/GenBank/DDBJ whole genome shotgun (WGS) entry which is preliminary data.</text>
</comment>
<protein>
    <submittedName>
        <fullName evidence="1">Uncharacterized protein</fullName>
    </submittedName>
</protein>
<evidence type="ECO:0000313" key="2">
    <source>
        <dbReference type="Proteomes" id="UP000544122"/>
    </source>
</evidence>
<gene>
    <name evidence="1" type="ORF">HCN58_18370</name>
</gene>
<sequence>MARLLQCHLKDEAIAITVTEEPINFGDLPDEIDALLQQGVMAYRHDTARTDRIFRRALDRATTGALIAERGLRELASQAG</sequence>